<dbReference type="EMBL" id="LVLJ01001235">
    <property type="protein sequence ID" value="OAE30834.1"/>
    <property type="molecule type" value="Genomic_DNA"/>
</dbReference>
<dbReference type="Gene3D" id="3.10.350.10">
    <property type="entry name" value="LysM domain"/>
    <property type="match status" value="1"/>
</dbReference>
<feature type="region of interest" description="Disordered" evidence="1">
    <location>
        <begin position="457"/>
        <end position="477"/>
    </location>
</feature>
<reference evidence="3" key="1">
    <citation type="submission" date="2016-03" db="EMBL/GenBank/DDBJ databases">
        <title>Mechanisms controlling the formation of the plant cell surface in tip-growing cells are functionally conserved among land plants.</title>
        <authorList>
            <person name="Honkanen S."/>
            <person name="Jones V.A."/>
            <person name="Morieri G."/>
            <person name="Champion C."/>
            <person name="Hetherington A.J."/>
            <person name="Kelly S."/>
            <person name="Saint-Marcoux D."/>
            <person name="Proust H."/>
            <person name="Prescott H."/>
            <person name="Dolan L."/>
        </authorList>
    </citation>
    <scope>NUCLEOTIDE SEQUENCE [LARGE SCALE GENOMIC DNA]</scope>
    <source>
        <tissue evidence="3">Whole gametophyte</tissue>
    </source>
</reference>
<evidence type="ECO:0000313" key="3">
    <source>
        <dbReference type="EMBL" id="OAE30834.1"/>
    </source>
</evidence>
<dbReference type="CDD" id="cd00118">
    <property type="entry name" value="LysM"/>
    <property type="match status" value="1"/>
</dbReference>
<evidence type="ECO:0000256" key="1">
    <source>
        <dbReference type="SAM" id="MobiDB-lite"/>
    </source>
</evidence>
<accession>A0A176WD33</accession>
<feature type="domain" description="LysM" evidence="2">
    <location>
        <begin position="279"/>
        <end position="323"/>
    </location>
</feature>
<protein>
    <recommendedName>
        <fullName evidence="2">LysM domain-containing protein</fullName>
    </recommendedName>
</protein>
<gene>
    <name evidence="3" type="ORF">AXG93_857s1370</name>
</gene>
<feature type="compositionally biased region" description="Polar residues" evidence="1">
    <location>
        <begin position="190"/>
        <end position="212"/>
    </location>
</feature>
<dbReference type="PROSITE" id="PS51782">
    <property type="entry name" value="LYSM"/>
    <property type="match status" value="1"/>
</dbReference>
<feature type="region of interest" description="Disordered" evidence="1">
    <location>
        <begin position="190"/>
        <end position="213"/>
    </location>
</feature>
<dbReference type="SUPFAM" id="SSF54106">
    <property type="entry name" value="LysM domain"/>
    <property type="match status" value="1"/>
</dbReference>
<proteinExistence type="predicted"/>
<organism evidence="3 4">
    <name type="scientific">Marchantia polymorpha subsp. ruderalis</name>
    <dbReference type="NCBI Taxonomy" id="1480154"/>
    <lineage>
        <taxon>Eukaryota</taxon>
        <taxon>Viridiplantae</taxon>
        <taxon>Streptophyta</taxon>
        <taxon>Embryophyta</taxon>
        <taxon>Marchantiophyta</taxon>
        <taxon>Marchantiopsida</taxon>
        <taxon>Marchantiidae</taxon>
        <taxon>Marchantiales</taxon>
        <taxon>Marchantiaceae</taxon>
        <taxon>Marchantia</taxon>
    </lineage>
</organism>
<keyword evidence="4" id="KW-1185">Reference proteome</keyword>
<evidence type="ECO:0000313" key="4">
    <source>
        <dbReference type="Proteomes" id="UP000077202"/>
    </source>
</evidence>
<sequence>MELASSSVSTPSQCLAEGVACIRASDSGGASHAVVASSSFSSSASSASSSSSSSYGVFLSGRSCVAPRKACGARVVASRDRLSCGLSGSLYRSFELERPGGSPRARCSVCAGCKLGQFLAAEGCTLQGDVAGPSGRIHRTDFFGSYLDVSMGPHGLVCGSRNLLIKKEKLSRNNWPSSSFSQLCHASASAGRTSKSGPQVQKKTVNSNSGHSGWNVKRTVGLIKFPSTSKRTASCNRITSSVNERINRKQAKRCVQTFATPSDYRMSYPDVSADAVASCSYLIQDGDTLTSIANKFKTSVPVLAQVNKIENVDLLLAGQPILIPRAYERVPGPGVDIDEFPVPSGYELRTSPSTTVYHQLGYTSVPNAREATSNTPAQESRSQVLAASVMLPPVGPNFAKFAVPVLLIAPLLGFCIRCIVDALYIHMDKEAAKQQSERESYVETHRPKAKRWQRILEEDRDSDDGEGPNLMNDWPKDNVWSSELTGPTENIWSSEVTDLMDPDAREMTREILSMEQEDEVVIRDEKEDYEDIRKSYAELESSYMKFLVDSGLSKSGYWRGGVPTTTAHNARITECYVRFDKLPLGCLSKFKLPGEESGCLQQALKELGLCLEE</sequence>
<dbReference type="SMART" id="SM00257">
    <property type="entry name" value="LysM"/>
    <property type="match status" value="1"/>
</dbReference>
<dbReference type="Pfam" id="PF01476">
    <property type="entry name" value="LysM"/>
    <property type="match status" value="1"/>
</dbReference>
<dbReference type="InterPro" id="IPR036779">
    <property type="entry name" value="LysM_dom_sf"/>
</dbReference>
<name>A0A176WD33_MARPO</name>
<dbReference type="InterPro" id="IPR018392">
    <property type="entry name" value="LysM"/>
</dbReference>
<dbReference type="AlphaFoldDB" id="A0A176WD33"/>
<comment type="caution">
    <text evidence="3">The sequence shown here is derived from an EMBL/GenBank/DDBJ whole genome shotgun (WGS) entry which is preliminary data.</text>
</comment>
<dbReference type="Proteomes" id="UP000077202">
    <property type="component" value="Unassembled WGS sequence"/>
</dbReference>
<evidence type="ECO:0000259" key="2">
    <source>
        <dbReference type="PROSITE" id="PS51782"/>
    </source>
</evidence>